<evidence type="ECO:0000313" key="2">
    <source>
        <dbReference type="Proteomes" id="UP000663834"/>
    </source>
</evidence>
<proteinExistence type="predicted"/>
<dbReference type="PANTHER" id="PTHR34305">
    <property type="entry name" value="EXPRESSED PROTEIN"/>
    <property type="match status" value="1"/>
</dbReference>
<gene>
    <name evidence="1" type="ORF">KQP761_LOCUS22553</name>
</gene>
<dbReference type="OrthoDB" id="9970787at2759"/>
<comment type="caution">
    <text evidence="1">The sequence shown here is derived from an EMBL/GenBank/DDBJ whole genome shotgun (WGS) entry which is preliminary data.</text>
</comment>
<name>A0A816B309_9BILA</name>
<dbReference type="Proteomes" id="UP000663834">
    <property type="component" value="Unassembled WGS sequence"/>
</dbReference>
<organism evidence="1 2">
    <name type="scientific">Rotaria magnacalcarata</name>
    <dbReference type="NCBI Taxonomy" id="392030"/>
    <lineage>
        <taxon>Eukaryota</taxon>
        <taxon>Metazoa</taxon>
        <taxon>Spiralia</taxon>
        <taxon>Gnathifera</taxon>
        <taxon>Rotifera</taxon>
        <taxon>Eurotatoria</taxon>
        <taxon>Bdelloidea</taxon>
        <taxon>Philodinida</taxon>
        <taxon>Philodinidae</taxon>
        <taxon>Rotaria</taxon>
    </lineage>
</organism>
<protein>
    <recommendedName>
        <fullName evidence="3">CxC5 like cysteine cluster associated with KDZ domain-containing protein</fullName>
    </recommendedName>
</protein>
<dbReference type="AlphaFoldDB" id="A0A816B309"/>
<evidence type="ECO:0000313" key="1">
    <source>
        <dbReference type="EMBL" id="CAF1603463.1"/>
    </source>
</evidence>
<reference evidence="1" key="1">
    <citation type="submission" date="2021-02" db="EMBL/GenBank/DDBJ databases">
        <authorList>
            <person name="Nowell W R."/>
        </authorList>
    </citation>
    <scope>NUCLEOTIDE SEQUENCE</scope>
</reference>
<dbReference type="EMBL" id="CAJNOW010011815">
    <property type="protein sequence ID" value="CAF1603463.1"/>
    <property type="molecule type" value="Genomic_DNA"/>
</dbReference>
<sequence length="648" mass="75974">MSSNIIVTNSDEVYILTLHRTFKIKILRLIKDLNDRLDSIIITRTRDITNMVNVKFNTNLTEATVQEIINRLNNGEMNELFHSFDISQLLNHYMTSSVIDTKATLICLKPFTKKCISCEEDLDVIFNQYINIYNLDKIIKGGVYYSKCNRCHQKFYPHYFEKFTNGKRFVTTNCLYNQEYIYFGGKKAYSTQLLINFTSLFLRQYSGFENFENSYNLSLKKYHNLNSNKSAVHEITSEISREYFSNIWFIYQLSLYTFFMNDLREFEIPGLLDNNSIYDFFYMNYDQWYNDFVNHWATHHRTHPCAATRTNIDPGCMKCFVLDGMQKVARPICTNKNKQEYTEEFPDGIYVGCGNTPKAKSGLCESCRQSILLKDSETSLLTDDDKGIYDDPLMGCNVSREDHFVDLEKRFSQGIIYTLSPCGIVVGFDEIFRSESCFIALQHLFKIIHVINSQYHQYLPKMIIYDNACSLYIYFWNRYGKSDPNRHIPPTSSSKFISECSFFIDRFHQPNHKRPMCQKERNLDYIHTDAAAKSINTEVAEQRNSVLKQYHNALSSYSSKKARIAYLVLFHLMNCERNTCDNQFEYIRKYVKGAFCEQSLKRFLKTEKNIKGHQHTIGYMFFYLGCSSSVCMISCSVMNTDNNVDNQF</sequence>
<evidence type="ECO:0008006" key="3">
    <source>
        <dbReference type="Google" id="ProtNLM"/>
    </source>
</evidence>
<dbReference type="PANTHER" id="PTHR34305:SF1">
    <property type="entry name" value="SWIM-TYPE DOMAIN-CONTAINING PROTEIN"/>
    <property type="match status" value="1"/>
</dbReference>
<accession>A0A816B309</accession>